<keyword evidence="4" id="KW-1185">Reference proteome</keyword>
<proteinExistence type="predicted"/>
<sequence>MEPALSTITALVQMLPSFPKFNELPPELRIKIWQAAIPEARTIIVNSPHAHKKNASQSLEDALVQNDDVTETWTSQTQIPVLLHVNAEARHEALKHYQLSLGVGQHQPRIYIDFSRDTLFLGSAELQPQCSSLWSKTRDMEKIERLAVVPEGAWRVLRYQKVDFNRLQKLTFVHGTDKLKLNSTSHLVEDEAQEDEEVEELVERIEQAQRLTTVSAAQPEDEIKQRMQAAREELDTLMMVLPATWQKEPVISTAVFN</sequence>
<dbReference type="PANTHER" id="PTHR35910:SF1">
    <property type="entry name" value="2EXR DOMAIN-CONTAINING PROTEIN"/>
    <property type="match status" value="1"/>
</dbReference>
<name>A0ABR2V6D2_9PEZI</name>
<dbReference type="EMBL" id="JARVKF010000135">
    <property type="protein sequence ID" value="KAK9422096.1"/>
    <property type="molecule type" value="Genomic_DNA"/>
</dbReference>
<dbReference type="Pfam" id="PF20150">
    <property type="entry name" value="2EXR"/>
    <property type="match status" value="1"/>
</dbReference>
<feature type="domain" description="2EXR" evidence="2">
    <location>
        <begin position="18"/>
        <end position="119"/>
    </location>
</feature>
<feature type="coiled-coil region" evidence="1">
    <location>
        <begin position="188"/>
        <end position="240"/>
    </location>
</feature>
<gene>
    <name evidence="3" type="ORF">SUNI508_05104</name>
</gene>
<evidence type="ECO:0000313" key="3">
    <source>
        <dbReference type="EMBL" id="KAK9422096.1"/>
    </source>
</evidence>
<dbReference type="Proteomes" id="UP001408356">
    <property type="component" value="Unassembled WGS sequence"/>
</dbReference>
<comment type="caution">
    <text evidence="3">The sequence shown here is derived from an EMBL/GenBank/DDBJ whole genome shotgun (WGS) entry which is preliminary data.</text>
</comment>
<dbReference type="PANTHER" id="PTHR35910">
    <property type="entry name" value="2EXR DOMAIN-CONTAINING PROTEIN"/>
    <property type="match status" value="1"/>
</dbReference>
<accession>A0ABR2V6D2</accession>
<dbReference type="InterPro" id="IPR045518">
    <property type="entry name" value="2EXR"/>
</dbReference>
<evidence type="ECO:0000259" key="2">
    <source>
        <dbReference type="Pfam" id="PF20150"/>
    </source>
</evidence>
<organism evidence="3 4">
    <name type="scientific">Seiridium unicorne</name>
    <dbReference type="NCBI Taxonomy" id="138068"/>
    <lineage>
        <taxon>Eukaryota</taxon>
        <taxon>Fungi</taxon>
        <taxon>Dikarya</taxon>
        <taxon>Ascomycota</taxon>
        <taxon>Pezizomycotina</taxon>
        <taxon>Sordariomycetes</taxon>
        <taxon>Xylariomycetidae</taxon>
        <taxon>Amphisphaeriales</taxon>
        <taxon>Sporocadaceae</taxon>
        <taxon>Seiridium</taxon>
    </lineage>
</organism>
<keyword evidence="1" id="KW-0175">Coiled coil</keyword>
<reference evidence="3 4" key="1">
    <citation type="journal article" date="2024" name="J. Plant Pathol.">
        <title>Sequence and assembly of the genome of Seiridium unicorne, isolate CBS 538.82, causal agent of cypress canker disease.</title>
        <authorList>
            <person name="Scali E."/>
            <person name="Rocca G.D."/>
            <person name="Danti R."/>
            <person name="Garbelotto M."/>
            <person name="Barberini S."/>
            <person name="Baroncelli R."/>
            <person name="Emiliani G."/>
        </authorList>
    </citation>
    <scope>NUCLEOTIDE SEQUENCE [LARGE SCALE GENOMIC DNA]</scope>
    <source>
        <strain evidence="3 4">BM-138-508</strain>
    </source>
</reference>
<protein>
    <submittedName>
        <fullName evidence="3">2EXR domain-containing protein</fullName>
    </submittedName>
</protein>
<evidence type="ECO:0000313" key="4">
    <source>
        <dbReference type="Proteomes" id="UP001408356"/>
    </source>
</evidence>
<evidence type="ECO:0000256" key="1">
    <source>
        <dbReference type="SAM" id="Coils"/>
    </source>
</evidence>